<feature type="compositionally biased region" description="Basic residues" evidence="1">
    <location>
        <begin position="158"/>
        <end position="180"/>
    </location>
</feature>
<evidence type="ECO:0000256" key="1">
    <source>
        <dbReference type="SAM" id="MobiDB-lite"/>
    </source>
</evidence>
<proteinExistence type="predicted"/>
<feature type="region of interest" description="Disordered" evidence="1">
    <location>
        <begin position="17"/>
        <end position="275"/>
    </location>
</feature>
<dbReference type="AlphaFoldDB" id="A0A1D1XNV1"/>
<organism evidence="2">
    <name type="scientific">Anthurium amnicola</name>
    <dbReference type="NCBI Taxonomy" id="1678845"/>
    <lineage>
        <taxon>Eukaryota</taxon>
        <taxon>Viridiplantae</taxon>
        <taxon>Streptophyta</taxon>
        <taxon>Embryophyta</taxon>
        <taxon>Tracheophyta</taxon>
        <taxon>Spermatophyta</taxon>
        <taxon>Magnoliopsida</taxon>
        <taxon>Liliopsida</taxon>
        <taxon>Araceae</taxon>
        <taxon>Pothoideae</taxon>
        <taxon>Potheae</taxon>
        <taxon>Anthurium</taxon>
    </lineage>
</organism>
<sequence>RERERENGCACALSGLVLHNSHPQPPSPPPLPLFQPPSTLRAATLPAAPPPSGHRDPRPPPSLRSHPRRRPRPRRPRRARSARRRLPRRPRGRPLPHRPRAAPPPPGRGGRRRGQGGGEGLLQQHRVPAMEEDLRRVHRRRQQGPARHPPWPLQDRRERRRHAQGRRPPRRGHRLRRRLRHGEPRRPARPRGGDRVGQRHLGCHGGGGPAEGGGGPRRGGRGEIRRRPDALVRGERPGEPGGEVSHGGVPGRADPLPAEQGGRDDRPSRVAGGAPAPAQLRAQDLLLRPAEADRGAVPGAVQGDQGLPAFGEGRGARAGEGRVEDQQEGPDHHTVLLCHAHRGCPRLLMRRRILQVGGMLRSLSTCITWPMQPRVWYVCLQSNVGFQCFTFAWLSNLIKVSDADALSPNTRDQCQYRRSTSSIIY</sequence>
<evidence type="ECO:0000313" key="2">
    <source>
        <dbReference type="EMBL" id="JAT44074.1"/>
    </source>
</evidence>
<feature type="compositionally biased region" description="Basic and acidic residues" evidence="1">
    <location>
        <begin position="181"/>
        <end position="197"/>
    </location>
</feature>
<feature type="compositionally biased region" description="Gly residues" evidence="1">
    <location>
        <begin position="203"/>
        <end position="217"/>
    </location>
</feature>
<feature type="compositionally biased region" description="Basic and acidic residues" evidence="1">
    <location>
        <begin position="220"/>
        <end position="238"/>
    </location>
</feature>
<feature type="compositionally biased region" description="Gly residues" evidence="1">
    <location>
        <begin position="239"/>
        <end position="250"/>
    </location>
</feature>
<feature type="compositionally biased region" description="Basic residues" evidence="1">
    <location>
        <begin position="65"/>
        <end position="100"/>
    </location>
</feature>
<gene>
    <name evidence="2" type="ORF">g.39678</name>
</gene>
<accession>A0A1D1XNV1</accession>
<feature type="non-terminal residue" evidence="2">
    <location>
        <position position="1"/>
    </location>
</feature>
<feature type="compositionally biased region" description="Low complexity" evidence="1">
    <location>
        <begin position="36"/>
        <end position="46"/>
    </location>
</feature>
<protein>
    <submittedName>
        <fullName evidence="2">Uncharacterized protein</fullName>
    </submittedName>
</protein>
<feature type="compositionally biased region" description="Pro residues" evidence="1">
    <location>
        <begin position="23"/>
        <end position="35"/>
    </location>
</feature>
<name>A0A1D1XNV1_9ARAE</name>
<reference evidence="2" key="1">
    <citation type="submission" date="2015-07" db="EMBL/GenBank/DDBJ databases">
        <title>Transcriptome Assembly of Anthurium amnicola.</title>
        <authorList>
            <person name="Suzuki J."/>
        </authorList>
    </citation>
    <scope>NUCLEOTIDE SEQUENCE</scope>
</reference>
<dbReference type="EMBL" id="GDJX01023862">
    <property type="protein sequence ID" value="JAT44074.1"/>
    <property type="molecule type" value="Transcribed_RNA"/>
</dbReference>